<dbReference type="GO" id="GO:0015035">
    <property type="term" value="F:protein-disulfide reductase activity"/>
    <property type="evidence" value="ECO:0007669"/>
    <property type="project" value="TreeGrafter"/>
</dbReference>
<feature type="transmembrane region" description="Helical" evidence="4">
    <location>
        <begin position="12"/>
        <end position="33"/>
    </location>
</feature>
<dbReference type="SUPFAM" id="SSF52833">
    <property type="entry name" value="Thioredoxin-like"/>
    <property type="match status" value="1"/>
</dbReference>
<name>A0A369B8N9_9FIRM</name>
<gene>
    <name evidence="6" type="ORF">DFR58_10668</name>
</gene>
<dbReference type="PANTHER" id="PTHR45663:SF11">
    <property type="entry name" value="GEO12009P1"/>
    <property type="match status" value="1"/>
</dbReference>
<protein>
    <submittedName>
        <fullName evidence="6">Thioredoxin</fullName>
    </submittedName>
</protein>
<comment type="similarity">
    <text evidence="1">Belongs to the thioredoxin family.</text>
</comment>
<keyword evidence="2" id="KW-0676">Redox-active center</keyword>
<keyword evidence="4" id="KW-0812">Transmembrane</keyword>
<dbReference type="InterPro" id="IPR013766">
    <property type="entry name" value="Thioredoxin_domain"/>
</dbReference>
<accession>A0A369B8N9</accession>
<dbReference type="RefSeq" id="WP_242987447.1">
    <property type="nucleotide sequence ID" value="NZ_QPJT01000006.1"/>
</dbReference>
<dbReference type="GO" id="GO:0005829">
    <property type="term" value="C:cytosol"/>
    <property type="evidence" value="ECO:0007669"/>
    <property type="project" value="TreeGrafter"/>
</dbReference>
<dbReference type="GO" id="GO:0045454">
    <property type="term" value="P:cell redox homeostasis"/>
    <property type="evidence" value="ECO:0007669"/>
    <property type="project" value="TreeGrafter"/>
</dbReference>
<proteinExistence type="inferred from homology"/>
<organism evidence="6 7">
    <name type="scientific">Anaerobacterium chartisolvens</name>
    <dbReference type="NCBI Taxonomy" id="1297424"/>
    <lineage>
        <taxon>Bacteria</taxon>
        <taxon>Bacillati</taxon>
        <taxon>Bacillota</taxon>
        <taxon>Clostridia</taxon>
        <taxon>Eubacteriales</taxon>
        <taxon>Oscillospiraceae</taxon>
        <taxon>Anaerobacterium</taxon>
    </lineage>
</organism>
<evidence type="ECO:0000259" key="5">
    <source>
        <dbReference type="PROSITE" id="PS51352"/>
    </source>
</evidence>
<dbReference type="PROSITE" id="PS51352">
    <property type="entry name" value="THIOREDOXIN_2"/>
    <property type="match status" value="1"/>
</dbReference>
<keyword evidence="4" id="KW-1133">Transmembrane helix</keyword>
<sequence>MDNENNTKFKKGLAVKIIMPVVLICVVVGIWVVKNEQKNTDPVETDKLSVLESQNHSVNLEDKPTDVESQSTSVGSTDKSSMDESETHSAVSTDKPATVESQDSGVTSTEKPSVVKSEKPSAAPTDKPIEVKSEKPSAAPTDKPIEVESEKTSADLTDKPSTVNPDNVDFDLHVTEKIDLEKLKSYGLPIVIDFGADSCIPCKQMAPVLEDLNAELKGKAIIKFVDVWKYRDLAEGYPISLIPTQIFIDANGNPFKPKDPQTMQMRLYSTRDTNEHVFTAHEGGMTKEQLVSALEEMGLE</sequence>
<dbReference type="Proteomes" id="UP000253034">
    <property type="component" value="Unassembled WGS sequence"/>
</dbReference>
<evidence type="ECO:0000313" key="6">
    <source>
        <dbReference type="EMBL" id="RCX17900.1"/>
    </source>
</evidence>
<evidence type="ECO:0000256" key="4">
    <source>
        <dbReference type="SAM" id="Phobius"/>
    </source>
</evidence>
<evidence type="ECO:0000313" key="7">
    <source>
        <dbReference type="Proteomes" id="UP000253034"/>
    </source>
</evidence>
<dbReference type="PANTHER" id="PTHR45663">
    <property type="entry name" value="GEO12009P1"/>
    <property type="match status" value="1"/>
</dbReference>
<dbReference type="EMBL" id="QPJT01000006">
    <property type="protein sequence ID" value="RCX17900.1"/>
    <property type="molecule type" value="Genomic_DNA"/>
</dbReference>
<dbReference type="AlphaFoldDB" id="A0A369B8N9"/>
<dbReference type="Gene3D" id="3.40.30.10">
    <property type="entry name" value="Glutaredoxin"/>
    <property type="match status" value="1"/>
</dbReference>
<feature type="compositionally biased region" description="Polar residues" evidence="3">
    <location>
        <begin position="67"/>
        <end position="79"/>
    </location>
</feature>
<feature type="region of interest" description="Disordered" evidence="3">
    <location>
        <begin position="42"/>
        <end position="165"/>
    </location>
</feature>
<feature type="compositionally biased region" description="Basic and acidic residues" evidence="3">
    <location>
        <begin position="143"/>
        <end position="158"/>
    </location>
</feature>
<comment type="caution">
    <text evidence="6">The sequence shown here is derived from an EMBL/GenBank/DDBJ whole genome shotgun (WGS) entry which is preliminary data.</text>
</comment>
<reference evidence="6 7" key="1">
    <citation type="submission" date="2018-07" db="EMBL/GenBank/DDBJ databases">
        <title>Genomic Encyclopedia of Type Strains, Phase IV (KMG-IV): sequencing the most valuable type-strain genomes for metagenomic binning, comparative biology and taxonomic classification.</title>
        <authorList>
            <person name="Goeker M."/>
        </authorList>
    </citation>
    <scope>NUCLEOTIDE SEQUENCE [LARGE SCALE GENOMIC DNA]</scope>
    <source>
        <strain evidence="6 7">DSM 27016</strain>
    </source>
</reference>
<dbReference type="InterPro" id="IPR036249">
    <property type="entry name" value="Thioredoxin-like_sf"/>
</dbReference>
<dbReference type="CDD" id="cd02947">
    <property type="entry name" value="TRX_family"/>
    <property type="match status" value="1"/>
</dbReference>
<keyword evidence="7" id="KW-1185">Reference proteome</keyword>
<keyword evidence="4" id="KW-0472">Membrane</keyword>
<feature type="domain" description="Thioredoxin" evidence="5">
    <location>
        <begin position="154"/>
        <end position="299"/>
    </location>
</feature>
<dbReference type="Pfam" id="PF00085">
    <property type="entry name" value="Thioredoxin"/>
    <property type="match status" value="1"/>
</dbReference>
<evidence type="ECO:0000256" key="3">
    <source>
        <dbReference type="SAM" id="MobiDB-lite"/>
    </source>
</evidence>
<evidence type="ECO:0000256" key="2">
    <source>
        <dbReference type="ARBA" id="ARBA00023284"/>
    </source>
</evidence>
<feature type="compositionally biased region" description="Polar residues" evidence="3">
    <location>
        <begin position="99"/>
        <end position="111"/>
    </location>
</feature>
<evidence type="ECO:0000256" key="1">
    <source>
        <dbReference type="ARBA" id="ARBA00008987"/>
    </source>
</evidence>